<proteinExistence type="predicted"/>
<organism evidence="2 3">
    <name type="scientific">Cytobacillus purgationiresistens</name>
    <dbReference type="NCBI Taxonomy" id="863449"/>
    <lineage>
        <taxon>Bacteria</taxon>
        <taxon>Bacillati</taxon>
        <taxon>Bacillota</taxon>
        <taxon>Bacilli</taxon>
        <taxon>Bacillales</taxon>
        <taxon>Bacillaceae</taxon>
        <taxon>Cytobacillus</taxon>
    </lineage>
</organism>
<evidence type="ECO:0000259" key="1">
    <source>
        <dbReference type="SMART" id="SM00849"/>
    </source>
</evidence>
<accession>A0ABU0AR69</accession>
<comment type="caution">
    <text evidence="2">The sequence shown here is derived from an EMBL/GenBank/DDBJ whole genome shotgun (WGS) entry which is preliminary data.</text>
</comment>
<keyword evidence="3" id="KW-1185">Reference proteome</keyword>
<dbReference type="PANTHER" id="PTHR42951:SF22">
    <property type="entry name" value="METALLO BETA-LACTAMASE SUPERFAMILY LIPOPROTEIN"/>
    <property type="match status" value="1"/>
</dbReference>
<dbReference type="EMBL" id="JAUSUB010000049">
    <property type="protein sequence ID" value="MDQ0273776.1"/>
    <property type="molecule type" value="Genomic_DNA"/>
</dbReference>
<reference evidence="2 3" key="1">
    <citation type="submission" date="2023-07" db="EMBL/GenBank/DDBJ databases">
        <title>Genomic Encyclopedia of Type Strains, Phase IV (KMG-IV): sequencing the most valuable type-strain genomes for metagenomic binning, comparative biology and taxonomic classification.</title>
        <authorList>
            <person name="Goeker M."/>
        </authorList>
    </citation>
    <scope>NUCLEOTIDE SEQUENCE [LARGE SCALE GENOMIC DNA]</scope>
    <source>
        <strain evidence="2 3">DSM 23494</strain>
    </source>
</reference>
<dbReference type="Pfam" id="PF00753">
    <property type="entry name" value="Lactamase_B"/>
    <property type="match status" value="1"/>
</dbReference>
<dbReference type="Proteomes" id="UP001238088">
    <property type="component" value="Unassembled WGS sequence"/>
</dbReference>
<dbReference type="InterPro" id="IPR050855">
    <property type="entry name" value="NDM-1-like"/>
</dbReference>
<dbReference type="SUPFAM" id="SSF56281">
    <property type="entry name" value="Metallo-hydrolase/oxidoreductase"/>
    <property type="match status" value="1"/>
</dbReference>
<gene>
    <name evidence="2" type="ORF">J2S17_005708</name>
</gene>
<dbReference type="PANTHER" id="PTHR42951">
    <property type="entry name" value="METALLO-BETA-LACTAMASE DOMAIN-CONTAINING"/>
    <property type="match status" value="1"/>
</dbReference>
<dbReference type="InterPro" id="IPR001279">
    <property type="entry name" value="Metallo-B-lactamas"/>
</dbReference>
<evidence type="ECO:0000313" key="3">
    <source>
        <dbReference type="Proteomes" id="UP001238088"/>
    </source>
</evidence>
<dbReference type="CDD" id="cd07726">
    <property type="entry name" value="ST1585-like_MBL-fold"/>
    <property type="match status" value="1"/>
</dbReference>
<dbReference type="InterPro" id="IPR036866">
    <property type="entry name" value="RibonucZ/Hydroxyglut_hydro"/>
</dbReference>
<protein>
    <submittedName>
        <fullName evidence="2">Glyoxylase-like metal-dependent hydrolase (Beta-lactamase superfamily II)</fullName>
    </submittedName>
</protein>
<dbReference type="SMART" id="SM00849">
    <property type="entry name" value="Lactamase_B"/>
    <property type="match status" value="1"/>
</dbReference>
<dbReference type="RefSeq" id="WP_307480345.1">
    <property type="nucleotide sequence ID" value="NZ_JAUSUB010000049.1"/>
</dbReference>
<feature type="domain" description="Metallo-beta-lactamase" evidence="1">
    <location>
        <begin position="24"/>
        <end position="227"/>
    </location>
</feature>
<evidence type="ECO:0000313" key="2">
    <source>
        <dbReference type="EMBL" id="MDQ0273776.1"/>
    </source>
</evidence>
<sequence length="319" mass="35411">MQGVTELGNDIYLIDLMDMGIQERTGAYVIKADELTIVETSASPSIPHLLAGLKELGLDPADVKHLIVTHVHLDHAGGAGLFLEHCPEATVYVHPRGKRHLADPSKLIMGARAVYGEKFDQLFDPILPIPDVRLVEMEEDRTLKIGDRILTFMDTPGHAKHHFSIHDSGSNGVFTGDTIGVLYPQLAREGVELSLPSTSPNQFSPEDMLASATKIESLNPERIYFGHYGMSASPVQVFAQLRYWLPIFIEESERVWKANHGVESAEIAEQIKSALFAKVQAYLETRGVKLDNEVYEIIQLDLNVGSMGMIDRMEKLAKQ</sequence>
<dbReference type="Gene3D" id="3.60.15.10">
    <property type="entry name" value="Ribonuclease Z/Hydroxyacylglutathione hydrolase-like"/>
    <property type="match status" value="1"/>
</dbReference>
<name>A0ABU0AR69_9BACI</name>
<dbReference type="InterPro" id="IPR037482">
    <property type="entry name" value="ST1585_MBL-fold"/>
</dbReference>